<organism evidence="7 8">
    <name type="scientific">Ditylenchus dipsaci</name>
    <dbReference type="NCBI Taxonomy" id="166011"/>
    <lineage>
        <taxon>Eukaryota</taxon>
        <taxon>Metazoa</taxon>
        <taxon>Ecdysozoa</taxon>
        <taxon>Nematoda</taxon>
        <taxon>Chromadorea</taxon>
        <taxon>Rhabditida</taxon>
        <taxon>Tylenchina</taxon>
        <taxon>Tylenchomorpha</taxon>
        <taxon>Sphaerularioidea</taxon>
        <taxon>Anguinidae</taxon>
        <taxon>Anguininae</taxon>
        <taxon>Ditylenchus</taxon>
    </lineage>
</organism>
<evidence type="ECO:0000256" key="5">
    <source>
        <dbReference type="PROSITE-ProRule" id="PRU00104"/>
    </source>
</evidence>
<reference evidence="8" key="1">
    <citation type="submission" date="2022-11" db="UniProtKB">
        <authorList>
            <consortium name="WormBaseParasite"/>
        </authorList>
    </citation>
    <scope>IDENTIFICATION</scope>
</reference>
<comment type="caution">
    <text evidence="5">Lacks conserved residue(s) required for the propagation of feature annotation.</text>
</comment>
<dbReference type="GO" id="GO:0006511">
    <property type="term" value="P:ubiquitin-dependent protein catabolic process"/>
    <property type="evidence" value="ECO:0007669"/>
    <property type="project" value="TreeGrafter"/>
</dbReference>
<dbReference type="PANTHER" id="PTHR45700">
    <property type="entry name" value="UBIQUITIN-PROTEIN LIGASE E3C"/>
    <property type="match status" value="1"/>
</dbReference>
<keyword evidence="7" id="KW-1185">Reference proteome</keyword>
<evidence type="ECO:0000256" key="1">
    <source>
        <dbReference type="ARBA" id="ARBA00000885"/>
    </source>
</evidence>
<dbReference type="InterPro" id="IPR044611">
    <property type="entry name" value="E3A/B/C-like"/>
</dbReference>
<evidence type="ECO:0000313" key="8">
    <source>
        <dbReference type="WBParaSite" id="jg23553"/>
    </source>
</evidence>
<dbReference type="GO" id="GO:0061630">
    <property type="term" value="F:ubiquitin protein ligase activity"/>
    <property type="evidence" value="ECO:0007669"/>
    <property type="project" value="UniProtKB-EC"/>
</dbReference>
<evidence type="ECO:0000259" key="6">
    <source>
        <dbReference type="PROSITE" id="PS50237"/>
    </source>
</evidence>
<dbReference type="EC" id="2.3.2.26" evidence="2"/>
<dbReference type="PROSITE" id="PS50237">
    <property type="entry name" value="HECT"/>
    <property type="match status" value="1"/>
</dbReference>
<name>A0A915DWR5_9BILA</name>
<dbReference type="Proteomes" id="UP000887574">
    <property type="component" value="Unplaced"/>
</dbReference>
<keyword evidence="4 5" id="KW-0833">Ubl conjugation pathway</keyword>
<evidence type="ECO:0000256" key="3">
    <source>
        <dbReference type="ARBA" id="ARBA00022679"/>
    </source>
</evidence>
<dbReference type="Gene3D" id="3.90.1750.10">
    <property type="entry name" value="Hect, E3 ligase catalytic domains"/>
    <property type="match status" value="1"/>
</dbReference>
<proteinExistence type="predicted"/>
<evidence type="ECO:0000256" key="4">
    <source>
        <dbReference type="ARBA" id="ARBA00022786"/>
    </source>
</evidence>
<dbReference type="PANTHER" id="PTHR45700:SF3">
    <property type="entry name" value="UBIQUITIN-PROTEIN LIGASE E3B"/>
    <property type="match status" value="1"/>
</dbReference>
<protein>
    <recommendedName>
        <fullName evidence="2">HECT-type E3 ubiquitin transferase</fullName>
        <ecNumber evidence="2">2.3.2.26</ecNumber>
    </recommendedName>
</protein>
<dbReference type="AlphaFoldDB" id="A0A915DWR5"/>
<feature type="domain" description="HECT" evidence="6">
    <location>
        <begin position="569"/>
        <end position="631"/>
    </location>
</feature>
<dbReference type="GO" id="GO:0000209">
    <property type="term" value="P:protein polyubiquitination"/>
    <property type="evidence" value="ECO:0007669"/>
    <property type="project" value="InterPro"/>
</dbReference>
<comment type="catalytic activity">
    <reaction evidence="1">
        <text>S-ubiquitinyl-[E2 ubiquitin-conjugating enzyme]-L-cysteine + [acceptor protein]-L-lysine = [E2 ubiquitin-conjugating enzyme]-L-cysteine + N(6)-ubiquitinyl-[acceptor protein]-L-lysine.</text>
        <dbReference type="EC" id="2.3.2.26"/>
    </reaction>
</comment>
<sequence>MESQSTVESFAALFLSVDYLHRATRLVTELCRRLPSTLAHANLSKVLGIRLVNSAAKFLHTFHSDQAAKWSMVKENSAIVAILNGLCVKMAAPLAEEKSLILLAELLSNGLKGSKTILSFQVVNMIFSVILRAIKNQLEGQGTDSFEEKITKIIVLKFLTSPAIILSLSNVTLTEMKSDKLLDFQKVILWLAHNRQLVSRLSTVENLNLLANFIHLSYFEQEVLIENLLDWTLVVNSFLTRCIQQLSPPNSCSSYSKGMTKNNNWHHPILGWISERIDEGTQGTFGRIRLQLGYLWSQRMVDCLFGKVLASFQNSAKTSRRKETTQDGDSLPVDLMQKLLKRLSIRDQTDNHHHPQASKPLPPVSVTALVCQLYQNALLTFSNTQIEILSGLCRNDTILLQLWNYVNEDANGCLPAHFAPLHLFADTAYSLISILDEKEMYESNVPFKLDQLQEIAKFANTFCFKVIWEKLIDLDERRPNALYQSIYQLCTILYNRDCRRSFTSNIPNFWTISDVKPTQFIEEHEKKTSRAQLLMSKMPHVGADHSTTVITVERSRIVEDGYRQLSSLPSQALRGTIRVKFINQQGLDEAGIDQDGVFKEFLELTLKKVFDSELNLFKSTSNSLLYPSSTSQSTKITWAFSNSLDGCWPKLFMRPILELTFAYNEEFWAKFGPLN</sequence>
<dbReference type="WBParaSite" id="jg23553">
    <property type="protein sequence ID" value="jg23553"/>
    <property type="gene ID" value="jg23553"/>
</dbReference>
<evidence type="ECO:0000313" key="7">
    <source>
        <dbReference type="Proteomes" id="UP000887574"/>
    </source>
</evidence>
<accession>A0A915DWR5</accession>
<dbReference type="InterPro" id="IPR000569">
    <property type="entry name" value="HECT_dom"/>
</dbReference>
<evidence type="ECO:0000256" key="2">
    <source>
        <dbReference type="ARBA" id="ARBA00012485"/>
    </source>
</evidence>
<dbReference type="InterPro" id="IPR035983">
    <property type="entry name" value="Hect_E3_ubiquitin_ligase"/>
</dbReference>
<keyword evidence="3" id="KW-0808">Transferase</keyword>
<dbReference type="SUPFAM" id="SSF56204">
    <property type="entry name" value="Hect, E3 ligase catalytic domain"/>
    <property type="match status" value="1"/>
</dbReference>